<keyword evidence="9" id="KW-1185">Reference proteome</keyword>
<dbReference type="InterPro" id="IPR003680">
    <property type="entry name" value="Flavodoxin_fold"/>
</dbReference>
<comment type="catalytic activity">
    <reaction evidence="6">
        <text>2 a quinone + NADH + H(+) = 2 a 1,4-benzosemiquinone + NAD(+)</text>
        <dbReference type="Rhea" id="RHEA:65952"/>
        <dbReference type="ChEBI" id="CHEBI:15378"/>
        <dbReference type="ChEBI" id="CHEBI:57540"/>
        <dbReference type="ChEBI" id="CHEBI:57945"/>
        <dbReference type="ChEBI" id="CHEBI:132124"/>
        <dbReference type="ChEBI" id="CHEBI:134225"/>
    </reaction>
</comment>
<comment type="catalytic activity">
    <reaction evidence="5">
        <text>N,N-dimethyl-1,4-phenylenediamine + anthranilate + 2 NAD(+) = 2-(4-dimethylaminophenyl)diazenylbenzoate + 2 NADH + 2 H(+)</text>
        <dbReference type="Rhea" id="RHEA:55872"/>
        <dbReference type="ChEBI" id="CHEBI:15378"/>
        <dbReference type="ChEBI" id="CHEBI:15783"/>
        <dbReference type="ChEBI" id="CHEBI:16567"/>
        <dbReference type="ChEBI" id="CHEBI:57540"/>
        <dbReference type="ChEBI" id="CHEBI:57945"/>
        <dbReference type="ChEBI" id="CHEBI:71579"/>
        <dbReference type="EC" id="1.7.1.17"/>
    </reaction>
    <physiologicalReaction direction="right-to-left" evidence="5">
        <dbReference type="Rhea" id="RHEA:55874"/>
    </physiologicalReaction>
</comment>
<feature type="domain" description="Flavodoxin-like fold" evidence="7">
    <location>
        <begin position="3"/>
        <end position="204"/>
    </location>
</feature>
<dbReference type="InterPro" id="IPR029039">
    <property type="entry name" value="Flavoprotein-like_sf"/>
</dbReference>
<dbReference type="EC" id="1.7.1.17" evidence="6"/>
<evidence type="ECO:0000256" key="6">
    <source>
        <dbReference type="HAMAP-Rule" id="MF_01216"/>
    </source>
</evidence>
<dbReference type="SUPFAM" id="SSF52218">
    <property type="entry name" value="Flavoproteins"/>
    <property type="match status" value="1"/>
</dbReference>
<evidence type="ECO:0000256" key="2">
    <source>
        <dbReference type="ARBA" id="ARBA00022643"/>
    </source>
</evidence>
<evidence type="ECO:0000256" key="1">
    <source>
        <dbReference type="ARBA" id="ARBA00022630"/>
    </source>
</evidence>
<comment type="caution">
    <text evidence="8">The sequence shown here is derived from an EMBL/GenBank/DDBJ whole genome shotgun (WGS) entry which is preliminary data.</text>
</comment>
<comment type="similarity">
    <text evidence="6">Belongs to the azoreductase type 1 family.</text>
</comment>
<keyword evidence="4 6" id="KW-0520">NAD</keyword>
<dbReference type="Pfam" id="PF02525">
    <property type="entry name" value="Flavodoxin_2"/>
    <property type="match status" value="1"/>
</dbReference>
<evidence type="ECO:0000256" key="3">
    <source>
        <dbReference type="ARBA" id="ARBA00023002"/>
    </source>
</evidence>
<comment type="function">
    <text evidence="6">Also exhibits azoreductase activity. Catalyzes the reductive cleavage of the azo bond in aromatic azo compounds to the corresponding amines.</text>
</comment>
<keyword evidence="2 6" id="KW-0288">FMN</keyword>
<evidence type="ECO:0000256" key="4">
    <source>
        <dbReference type="ARBA" id="ARBA00023027"/>
    </source>
</evidence>
<evidence type="ECO:0000259" key="7">
    <source>
        <dbReference type="Pfam" id="PF02525"/>
    </source>
</evidence>
<gene>
    <name evidence="6" type="primary">azoR</name>
    <name evidence="8" type="ORF">OV079_05945</name>
</gene>
<feature type="binding site" evidence="6">
    <location>
        <begin position="96"/>
        <end position="99"/>
    </location>
    <ligand>
        <name>FMN</name>
        <dbReference type="ChEBI" id="CHEBI:58210"/>
    </ligand>
</feature>
<dbReference type="PANTHER" id="PTHR43741:SF2">
    <property type="entry name" value="FMN-DEPENDENT NADH:QUINONE OXIDOREDUCTASE"/>
    <property type="match status" value="1"/>
</dbReference>
<comment type="cofactor">
    <cofactor evidence="6">
        <name>FMN</name>
        <dbReference type="ChEBI" id="CHEBI:58210"/>
    </cofactor>
    <text evidence="6">Binds 1 FMN per subunit.</text>
</comment>
<evidence type="ECO:0000313" key="8">
    <source>
        <dbReference type="EMBL" id="MCY1005119.1"/>
    </source>
</evidence>
<dbReference type="AlphaFoldDB" id="A0A9X3EJ70"/>
<dbReference type="PANTHER" id="PTHR43741">
    <property type="entry name" value="FMN-DEPENDENT NADH-AZOREDUCTASE 1"/>
    <property type="match status" value="1"/>
</dbReference>
<reference evidence="8" key="1">
    <citation type="submission" date="2022-11" db="EMBL/GenBank/DDBJ databases">
        <title>Minimal conservation of predation-associated metabolite biosynthetic gene clusters underscores biosynthetic potential of Myxococcota including descriptions for ten novel species: Archangium lansinium sp. nov., Myxococcus landrumus sp. nov., Nannocystis bai.</title>
        <authorList>
            <person name="Ahearne A."/>
            <person name="Stevens C."/>
            <person name="Phillips K."/>
        </authorList>
    </citation>
    <scope>NUCLEOTIDE SEQUENCE</scope>
    <source>
        <strain evidence="8">Na p29</strain>
    </source>
</reference>
<evidence type="ECO:0000256" key="5">
    <source>
        <dbReference type="ARBA" id="ARBA00048542"/>
    </source>
</evidence>
<dbReference type="GO" id="GO:0010181">
    <property type="term" value="F:FMN binding"/>
    <property type="evidence" value="ECO:0007669"/>
    <property type="project" value="UniProtKB-UniRule"/>
</dbReference>
<dbReference type="Proteomes" id="UP001150924">
    <property type="component" value="Unassembled WGS sequence"/>
</dbReference>
<dbReference type="EMBL" id="JAPNKE010000002">
    <property type="protein sequence ID" value="MCY1005119.1"/>
    <property type="molecule type" value="Genomic_DNA"/>
</dbReference>
<dbReference type="Gene3D" id="3.40.50.360">
    <property type="match status" value="1"/>
</dbReference>
<evidence type="ECO:0000313" key="9">
    <source>
        <dbReference type="Proteomes" id="UP001150924"/>
    </source>
</evidence>
<dbReference type="GO" id="GO:0016655">
    <property type="term" value="F:oxidoreductase activity, acting on NAD(P)H, quinone or similar compound as acceptor"/>
    <property type="evidence" value="ECO:0007669"/>
    <property type="project" value="InterPro"/>
</dbReference>
<dbReference type="EC" id="1.6.5.-" evidence="6"/>
<dbReference type="InterPro" id="IPR050104">
    <property type="entry name" value="FMN-dep_NADH:Q_OxRdtase_AzoR1"/>
</dbReference>
<name>A0A9X3EJ70_9BACT</name>
<comment type="subunit">
    <text evidence="6">Homodimer.</text>
</comment>
<comment type="function">
    <text evidence="6">Quinone reductase that provides resistance to thiol-specific stress caused by electrophilic quinones.</text>
</comment>
<organism evidence="8 9">
    <name type="scientific">Nannocystis pusilla</name>
    <dbReference type="NCBI Taxonomy" id="889268"/>
    <lineage>
        <taxon>Bacteria</taxon>
        <taxon>Pseudomonadati</taxon>
        <taxon>Myxococcota</taxon>
        <taxon>Polyangia</taxon>
        <taxon>Nannocystales</taxon>
        <taxon>Nannocystaceae</taxon>
        <taxon>Nannocystis</taxon>
    </lineage>
</organism>
<accession>A0A9X3EJ70</accession>
<dbReference type="GO" id="GO:0009055">
    <property type="term" value="F:electron transfer activity"/>
    <property type="evidence" value="ECO:0007669"/>
    <property type="project" value="UniProtKB-UniRule"/>
</dbReference>
<sequence length="219" mass="23484">MHKLLVVDASGRVTRSITRRLTRRFAEAWRAREPGGAVLHRDVGLEPPPPVDEPWIAAAFGDPATRSEAGRAALQTSDALIDELEAADAVVIGAPMYNFGMPAQLKAYFDQVIRVGRTFGFDATAAEPYQPLLRARPVVVIVSLGDGALNPGGALAHLNFLEPHLTTCLGFIGLTDVTFVRVGFDEFQDGRFRASIAAAEAEVDELAARLAGPLPRLAS</sequence>
<dbReference type="RefSeq" id="WP_267766744.1">
    <property type="nucleotide sequence ID" value="NZ_JAPNKE010000002.1"/>
</dbReference>
<dbReference type="InterPro" id="IPR023048">
    <property type="entry name" value="NADH:quinone_OxRdtase_FMN_depd"/>
</dbReference>
<keyword evidence="1 6" id="KW-0285">Flavoprotein</keyword>
<comment type="caution">
    <text evidence="6">Lacks conserved residue(s) required for the propagation of feature annotation.</text>
</comment>
<protein>
    <recommendedName>
        <fullName evidence="6">FMN dependent NADH:quinone oxidoreductase</fullName>
        <ecNumber evidence="6">1.6.5.-</ecNumber>
    </recommendedName>
    <alternativeName>
        <fullName evidence="6">Azo-dye reductase</fullName>
    </alternativeName>
    <alternativeName>
        <fullName evidence="6">FMN-dependent NADH-azo compound oxidoreductase</fullName>
    </alternativeName>
    <alternativeName>
        <fullName evidence="6">FMN-dependent NADH-azoreductase</fullName>
        <ecNumber evidence="6">1.7.1.17</ecNumber>
    </alternativeName>
</protein>
<proteinExistence type="inferred from homology"/>
<keyword evidence="3 6" id="KW-0560">Oxidoreductase</keyword>
<dbReference type="HAMAP" id="MF_01216">
    <property type="entry name" value="Azoreductase_type1"/>
    <property type="match status" value="1"/>
</dbReference>
<dbReference type="GO" id="GO:0016652">
    <property type="term" value="F:oxidoreductase activity, acting on NAD(P)H as acceptor"/>
    <property type="evidence" value="ECO:0007669"/>
    <property type="project" value="UniProtKB-UniRule"/>
</dbReference>
<feature type="binding site" evidence="6">
    <location>
        <position position="10"/>
    </location>
    <ligand>
        <name>FMN</name>
        <dbReference type="ChEBI" id="CHEBI:58210"/>
    </ligand>
</feature>